<protein>
    <submittedName>
        <fullName evidence="2">MBL fold metallo-hydrolase</fullName>
    </submittedName>
</protein>
<dbReference type="SMART" id="SM00849">
    <property type="entry name" value="Lactamase_B"/>
    <property type="match status" value="1"/>
</dbReference>
<evidence type="ECO:0000313" key="2">
    <source>
        <dbReference type="EMBL" id="QVI24243.1"/>
    </source>
</evidence>
<dbReference type="InterPro" id="IPR036388">
    <property type="entry name" value="WH-like_DNA-bd_sf"/>
</dbReference>
<dbReference type="Proteomes" id="UP000683310">
    <property type="component" value="Chromosome"/>
</dbReference>
<dbReference type="RefSeq" id="WP_213560306.1">
    <property type="nucleotide sequence ID" value="NZ_JBHXAJ010000023.1"/>
</dbReference>
<proteinExistence type="predicted"/>
<reference evidence="2 3" key="1">
    <citation type="submission" date="2021-04" db="EMBL/GenBank/DDBJ databases">
        <title>Nocardia tengchongensis.</title>
        <authorList>
            <person name="Zhuang k."/>
            <person name="Ran Y."/>
            <person name="Li W."/>
        </authorList>
    </citation>
    <scope>NUCLEOTIDE SEQUENCE [LARGE SCALE GENOMIC DNA]</scope>
    <source>
        <strain evidence="2 3">CFH S0057</strain>
    </source>
</reference>
<evidence type="ECO:0000259" key="1">
    <source>
        <dbReference type="SMART" id="SM00849"/>
    </source>
</evidence>
<evidence type="ECO:0000313" key="3">
    <source>
        <dbReference type="Proteomes" id="UP000683310"/>
    </source>
</evidence>
<dbReference type="InterPro" id="IPR036866">
    <property type="entry name" value="RibonucZ/Hydroxyglut_hydro"/>
</dbReference>
<dbReference type="SUPFAM" id="SSF56281">
    <property type="entry name" value="Metallo-hydrolase/oxidoreductase"/>
    <property type="match status" value="1"/>
</dbReference>
<gene>
    <name evidence="2" type="ORF">KHQ06_16605</name>
</gene>
<organism evidence="2 3">
    <name type="scientific">Nocardia tengchongensis</name>
    <dbReference type="NCBI Taxonomy" id="2055889"/>
    <lineage>
        <taxon>Bacteria</taxon>
        <taxon>Bacillati</taxon>
        <taxon>Actinomycetota</taxon>
        <taxon>Actinomycetes</taxon>
        <taxon>Mycobacteriales</taxon>
        <taxon>Nocardiaceae</taxon>
        <taxon>Nocardia</taxon>
    </lineage>
</organism>
<sequence length="351" mass="38374">MTSDQQRDNEVSARSTLTDLPGLIGVIEVPVMSVPVIATRVYVLEGTRGHILIDAGWDDDTAWQALSNGLTALGRDVRETEGIVLTHHHPDHSGLAGRVQSESDAWVAMHEIDADLMDQLRSQESAEAHLSWELNNLAAAGAPTAALESYRQAGGSFSMGYMSAEVDRRLGDGDVITPAAGGLTALWLPGHTGGHMGAILERQRAVFTGDHVLSKTSPHVGEFVFPVDEHDLLNRYLESLEKLRTLAGDGFSIYPAHEVVDIDWPRRIEQLAVHHRLRLDDVRQVLSDGEPRTLWDIAVAMTWAVKWSEIPPISWPLALSECSAHLTYLVNHGNARSLGASDQPMKFVAEG</sequence>
<dbReference type="Gene3D" id="3.60.15.10">
    <property type="entry name" value="Ribonuclease Z/Hydroxyacylglutathione hydrolase-like"/>
    <property type="match status" value="1"/>
</dbReference>
<dbReference type="PANTHER" id="PTHR23131">
    <property type="entry name" value="ENDORIBONUCLEASE LACTB2"/>
    <property type="match status" value="1"/>
</dbReference>
<dbReference type="InterPro" id="IPR001279">
    <property type="entry name" value="Metallo-B-lactamas"/>
</dbReference>
<feature type="domain" description="Metallo-beta-lactamase" evidence="1">
    <location>
        <begin position="38"/>
        <end position="257"/>
    </location>
</feature>
<keyword evidence="3" id="KW-1185">Reference proteome</keyword>
<dbReference type="InterPro" id="IPR050662">
    <property type="entry name" value="Sec-metab_biosynth-thioest"/>
</dbReference>
<name>A0ABX8CWG2_9NOCA</name>
<accession>A0ABX8CWG2</accession>
<dbReference type="EMBL" id="CP074371">
    <property type="protein sequence ID" value="QVI24243.1"/>
    <property type="molecule type" value="Genomic_DNA"/>
</dbReference>
<dbReference type="PANTHER" id="PTHR23131:SF4">
    <property type="entry name" value="METALLO-BETA-LACTAMASE SUPERFAMILY POTEIN"/>
    <property type="match status" value="1"/>
</dbReference>
<dbReference type="Gene3D" id="1.10.10.10">
    <property type="entry name" value="Winged helix-like DNA-binding domain superfamily/Winged helix DNA-binding domain"/>
    <property type="match status" value="1"/>
</dbReference>
<dbReference type="Pfam" id="PF00753">
    <property type="entry name" value="Lactamase_B"/>
    <property type="match status" value="1"/>
</dbReference>